<reference evidence="1 2" key="1">
    <citation type="submission" date="2016-03" db="EMBL/GenBank/DDBJ databases">
        <authorList>
            <person name="Ploux O."/>
        </authorList>
    </citation>
    <scope>NUCLEOTIDE SEQUENCE [LARGE SCALE GENOMIC DNA]</scope>
    <source>
        <strain evidence="1 2">R-45363</strain>
    </source>
</reference>
<evidence type="ECO:0000313" key="2">
    <source>
        <dbReference type="Proteomes" id="UP000078090"/>
    </source>
</evidence>
<dbReference type="EMBL" id="LUUG01000060">
    <property type="protein sequence ID" value="OAI06184.1"/>
    <property type="molecule type" value="Genomic_DNA"/>
</dbReference>
<proteinExistence type="predicted"/>
<dbReference type="RefSeq" id="WP_064008143.1">
    <property type="nucleotide sequence ID" value="NZ_LUUG01000060.1"/>
</dbReference>
<gene>
    <name evidence="1" type="ORF">A1332_01370</name>
</gene>
<organism evidence="1 2">
    <name type="scientific">Methylomonas methanica</name>
    <dbReference type="NCBI Taxonomy" id="421"/>
    <lineage>
        <taxon>Bacteria</taxon>
        <taxon>Pseudomonadati</taxon>
        <taxon>Pseudomonadota</taxon>
        <taxon>Gammaproteobacteria</taxon>
        <taxon>Methylococcales</taxon>
        <taxon>Methylococcaceae</taxon>
        <taxon>Methylomonas</taxon>
    </lineage>
</organism>
<dbReference type="Proteomes" id="UP000078090">
    <property type="component" value="Unassembled WGS sequence"/>
</dbReference>
<dbReference type="OrthoDB" id="5569810at2"/>
<protein>
    <submittedName>
        <fullName evidence="1">Uncharacterized protein</fullName>
    </submittedName>
</protein>
<accession>A0A177ML89</accession>
<sequence>MNAIDQSLNRLPCHTDWRRYDSPTVIRRHGRGFLERSFKPGVAVAEVDKPSKAELHHLVESFGGLVLPTADAVLLLFADFHWAKRCEQHLTQRGVPSLRLGCHIQLPEAWQ</sequence>
<comment type="caution">
    <text evidence="1">The sequence shown here is derived from an EMBL/GenBank/DDBJ whole genome shotgun (WGS) entry which is preliminary data.</text>
</comment>
<evidence type="ECO:0000313" key="1">
    <source>
        <dbReference type="EMBL" id="OAI06184.1"/>
    </source>
</evidence>
<dbReference type="AlphaFoldDB" id="A0A177ML89"/>
<name>A0A177ML89_METMH</name>